<feature type="region of interest" description="Disordered" evidence="1">
    <location>
        <begin position="1"/>
        <end position="20"/>
    </location>
</feature>
<organism evidence="2 3">
    <name type="scientific">Zootermopsis nevadensis</name>
    <name type="common">Dampwood termite</name>
    <dbReference type="NCBI Taxonomy" id="136037"/>
    <lineage>
        <taxon>Eukaryota</taxon>
        <taxon>Metazoa</taxon>
        <taxon>Ecdysozoa</taxon>
        <taxon>Arthropoda</taxon>
        <taxon>Hexapoda</taxon>
        <taxon>Insecta</taxon>
        <taxon>Pterygota</taxon>
        <taxon>Neoptera</taxon>
        <taxon>Polyneoptera</taxon>
        <taxon>Dictyoptera</taxon>
        <taxon>Blattodea</taxon>
        <taxon>Blattoidea</taxon>
        <taxon>Termitoidae</taxon>
        <taxon>Termopsidae</taxon>
        <taxon>Zootermopsis</taxon>
    </lineage>
</organism>
<dbReference type="PANTHER" id="PTHR46114">
    <property type="entry name" value="APPLE DOMAIN-CONTAINING PROTEIN"/>
    <property type="match status" value="1"/>
</dbReference>
<protein>
    <submittedName>
        <fullName evidence="2">Uncharacterized protein</fullName>
    </submittedName>
</protein>
<dbReference type="AlphaFoldDB" id="A0A067QSM1"/>
<accession>A0A067QSM1</accession>
<dbReference type="PANTHER" id="PTHR46114:SF1">
    <property type="entry name" value="ZAD DOMAIN-CONTAINING PROTEIN"/>
    <property type="match status" value="1"/>
</dbReference>
<dbReference type="InParanoid" id="A0A067QSM1"/>
<dbReference type="OMA" id="SIHIAYT"/>
<name>A0A067QSM1_ZOONE</name>
<evidence type="ECO:0000313" key="2">
    <source>
        <dbReference type="EMBL" id="KDR11799.1"/>
    </source>
</evidence>
<dbReference type="eggNOG" id="ENOG502QV3V">
    <property type="taxonomic scope" value="Eukaryota"/>
</dbReference>
<evidence type="ECO:0000313" key="3">
    <source>
        <dbReference type="Proteomes" id="UP000027135"/>
    </source>
</evidence>
<keyword evidence="3" id="KW-1185">Reference proteome</keyword>
<dbReference type="Proteomes" id="UP000027135">
    <property type="component" value="Unassembled WGS sequence"/>
</dbReference>
<dbReference type="EMBL" id="KK853071">
    <property type="protein sequence ID" value="KDR11799.1"/>
    <property type="molecule type" value="Genomic_DNA"/>
</dbReference>
<proteinExistence type="predicted"/>
<feature type="non-terminal residue" evidence="2">
    <location>
        <position position="1"/>
    </location>
</feature>
<gene>
    <name evidence="2" type="ORF">L798_14178</name>
</gene>
<evidence type="ECO:0000256" key="1">
    <source>
        <dbReference type="SAM" id="MobiDB-lite"/>
    </source>
</evidence>
<sequence>ELDTHEEVQQPSTSRDPPFCTTLYPSEPQKIIESELNDLIKDLELPKLLASRLQQWSLLDQSVKVTTFRTRNKNCDKFYQTEGELTVCKDVAGLMAAMNMRYVPEEWRLFIDAFKVSLKAVLLHNGNILPSIHIAYTVHKQETYAKMENILLGVHCQKYEWQICGDLKLIAILMGLQNGYTKYCCFLCEWDSRAQDMHYKKRSWPQREIITYL</sequence>
<reference evidence="2 3" key="1">
    <citation type="journal article" date="2014" name="Nat. Commun.">
        <title>Molecular traces of alternative social organization in a termite genome.</title>
        <authorList>
            <person name="Terrapon N."/>
            <person name="Li C."/>
            <person name="Robertson H.M."/>
            <person name="Ji L."/>
            <person name="Meng X."/>
            <person name="Booth W."/>
            <person name="Chen Z."/>
            <person name="Childers C.P."/>
            <person name="Glastad K.M."/>
            <person name="Gokhale K."/>
            <person name="Gowin J."/>
            <person name="Gronenberg W."/>
            <person name="Hermansen R.A."/>
            <person name="Hu H."/>
            <person name="Hunt B.G."/>
            <person name="Huylmans A.K."/>
            <person name="Khalil S.M."/>
            <person name="Mitchell R.D."/>
            <person name="Munoz-Torres M.C."/>
            <person name="Mustard J.A."/>
            <person name="Pan H."/>
            <person name="Reese J.T."/>
            <person name="Scharf M.E."/>
            <person name="Sun F."/>
            <person name="Vogel H."/>
            <person name="Xiao J."/>
            <person name="Yang W."/>
            <person name="Yang Z."/>
            <person name="Yang Z."/>
            <person name="Zhou J."/>
            <person name="Zhu J."/>
            <person name="Brent C.S."/>
            <person name="Elsik C.G."/>
            <person name="Goodisman M.A."/>
            <person name="Liberles D.A."/>
            <person name="Roe R.M."/>
            <person name="Vargo E.L."/>
            <person name="Vilcinskas A."/>
            <person name="Wang J."/>
            <person name="Bornberg-Bauer E."/>
            <person name="Korb J."/>
            <person name="Zhang G."/>
            <person name="Liebig J."/>
        </authorList>
    </citation>
    <scope>NUCLEOTIDE SEQUENCE [LARGE SCALE GENOMIC DNA]</scope>
    <source>
        <tissue evidence="2">Whole organism</tissue>
    </source>
</reference>